<dbReference type="GO" id="GO:0034587">
    <property type="term" value="P:piRNA processing"/>
    <property type="evidence" value="ECO:0007669"/>
    <property type="project" value="TreeGrafter"/>
</dbReference>
<proteinExistence type="predicted"/>
<dbReference type="PROSITE" id="PS50304">
    <property type="entry name" value="TUDOR"/>
    <property type="match status" value="1"/>
</dbReference>
<evidence type="ECO:0000256" key="1">
    <source>
        <dbReference type="SAM" id="Coils"/>
    </source>
</evidence>
<dbReference type="Proteomes" id="UP001331515">
    <property type="component" value="Unassembled WGS sequence"/>
</dbReference>
<dbReference type="GO" id="GO:0007283">
    <property type="term" value="P:spermatogenesis"/>
    <property type="evidence" value="ECO:0007669"/>
    <property type="project" value="TreeGrafter"/>
</dbReference>
<feature type="coiled-coil region" evidence="1">
    <location>
        <begin position="155"/>
        <end position="182"/>
    </location>
</feature>
<feature type="domain" description="Tudor" evidence="2">
    <location>
        <begin position="181"/>
        <end position="233"/>
    </location>
</feature>
<reference evidence="3 4" key="1">
    <citation type="journal article" date="2023" name="Mol. Biol. Evol.">
        <title>Genomics of Secondarily Temperate Adaptation in the Only Non-Antarctic Icefish.</title>
        <authorList>
            <person name="Rivera-Colon A.G."/>
            <person name="Rayamajhi N."/>
            <person name="Minhas B.F."/>
            <person name="Madrigal G."/>
            <person name="Bilyk K.T."/>
            <person name="Yoon V."/>
            <person name="Hune M."/>
            <person name="Gregory S."/>
            <person name="Cheng C.H.C."/>
            <person name="Catchen J.M."/>
        </authorList>
    </citation>
    <scope>NUCLEOTIDE SEQUENCE [LARGE SCALE GENOMIC DNA]</scope>
    <source>
        <tissue evidence="3">White muscle</tissue>
    </source>
</reference>
<dbReference type="EMBL" id="JAURVH010001531">
    <property type="protein sequence ID" value="KAK5903197.1"/>
    <property type="molecule type" value="Genomic_DNA"/>
</dbReference>
<evidence type="ECO:0000313" key="3">
    <source>
        <dbReference type="EMBL" id="KAK5903197.1"/>
    </source>
</evidence>
<dbReference type="PANTHER" id="PTHR22948:SF74">
    <property type="entry name" value="SI:DKEYP-93D12.1"/>
    <property type="match status" value="1"/>
</dbReference>
<organism evidence="3 4">
    <name type="scientific">Champsocephalus gunnari</name>
    <name type="common">Mackerel icefish</name>
    <dbReference type="NCBI Taxonomy" id="52237"/>
    <lineage>
        <taxon>Eukaryota</taxon>
        <taxon>Metazoa</taxon>
        <taxon>Chordata</taxon>
        <taxon>Craniata</taxon>
        <taxon>Vertebrata</taxon>
        <taxon>Euteleostomi</taxon>
        <taxon>Actinopterygii</taxon>
        <taxon>Neopterygii</taxon>
        <taxon>Teleostei</taxon>
        <taxon>Neoteleostei</taxon>
        <taxon>Acanthomorphata</taxon>
        <taxon>Eupercaria</taxon>
        <taxon>Perciformes</taxon>
        <taxon>Notothenioidei</taxon>
        <taxon>Channichthyidae</taxon>
        <taxon>Champsocephalus</taxon>
    </lineage>
</organism>
<name>A0AAN8CGM8_CHAGU</name>
<dbReference type="InterPro" id="IPR002999">
    <property type="entry name" value="Tudor"/>
</dbReference>
<evidence type="ECO:0000313" key="4">
    <source>
        <dbReference type="Proteomes" id="UP001331515"/>
    </source>
</evidence>
<sequence>MLVDYGLTIRIKEHSLQAIKPEFVHLEGQAFRCSLSTPIEPTGPDDIGNCSPECKLMNDFVLDTPIGLRCQVVSQFNVKNKGLCSVVHLYNIQTQKTLTNLGDQGLPREAVFSTKQQSIVFPESFVYSSYDISPGNEEQVHVTHVSSQWEVYCQLDRNTDIIDELENNISTESEKIMQASTTAVTKLCLAKYLDGKWYRGLIQPVQSPLHLNVFFADYGNATISEKTNVMCIP</sequence>
<gene>
    <name evidence="3" type="ORF">CgunFtcFv8_006998</name>
</gene>
<dbReference type="InterPro" id="IPR050621">
    <property type="entry name" value="Tudor_domain_containing"/>
</dbReference>
<dbReference type="Pfam" id="PF00567">
    <property type="entry name" value="TUDOR"/>
    <property type="match status" value="1"/>
</dbReference>
<dbReference type="Gene3D" id="2.40.50.90">
    <property type="match status" value="1"/>
</dbReference>
<dbReference type="AlphaFoldDB" id="A0AAN8CGM8"/>
<evidence type="ECO:0000259" key="2">
    <source>
        <dbReference type="PROSITE" id="PS50304"/>
    </source>
</evidence>
<keyword evidence="4" id="KW-1185">Reference proteome</keyword>
<dbReference type="SUPFAM" id="SSF63748">
    <property type="entry name" value="Tudor/PWWP/MBT"/>
    <property type="match status" value="1"/>
</dbReference>
<dbReference type="InterPro" id="IPR035437">
    <property type="entry name" value="SNase_OB-fold_sf"/>
</dbReference>
<dbReference type="GO" id="GO:0030719">
    <property type="term" value="P:P granule organization"/>
    <property type="evidence" value="ECO:0007669"/>
    <property type="project" value="TreeGrafter"/>
</dbReference>
<dbReference type="GO" id="GO:0043186">
    <property type="term" value="C:P granule"/>
    <property type="evidence" value="ECO:0007669"/>
    <property type="project" value="TreeGrafter"/>
</dbReference>
<keyword evidence="1" id="KW-0175">Coiled coil</keyword>
<dbReference type="Gene3D" id="2.30.30.140">
    <property type="match status" value="1"/>
</dbReference>
<accession>A0AAN8CGM8</accession>
<dbReference type="PANTHER" id="PTHR22948">
    <property type="entry name" value="TUDOR DOMAIN CONTAINING PROTEIN"/>
    <property type="match status" value="1"/>
</dbReference>
<comment type="caution">
    <text evidence="3">The sequence shown here is derived from an EMBL/GenBank/DDBJ whole genome shotgun (WGS) entry which is preliminary data.</text>
</comment>
<protein>
    <recommendedName>
        <fullName evidence="2">Tudor domain-containing protein</fullName>
    </recommendedName>
</protein>